<proteinExistence type="predicted"/>
<accession>A0A7J8D7J5</accession>
<keyword evidence="2" id="KW-1185">Reference proteome</keyword>
<evidence type="ECO:0000313" key="2">
    <source>
        <dbReference type="Proteomes" id="UP000593571"/>
    </source>
</evidence>
<dbReference type="AlphaFoldDB" id="A0A7J8D7J5"/>
<dbReference type="Proteomes" id="UP000593571">
    <property type="component" value="Unassembled WGS sequence"/>
</dbReference>
<gene>
    <name evidence="1" type="ORF">HJG63_008904</name>
</gene>
<comment type="caution">
    <text evidence="1">The sequence shown here is derived from an EMBL/GenBank/DDBJ whole genome shotgun (WGS) entry which is preliminary data.</text>
</comment>
<sequence>MGLYLLLSKEIINKVKRQPSKWENIFASNTSHKSLLSKIYEELIQLKNNKITNNLIRKWTEDLNRHFSMEDIQMATKYLKRCSTSLVIRKMQIKTTRRYHLTPVRIARINRTSNNKCWRECREKRNSHTLLVGLQIGTATMENSMEFPQKTKT</sequence>
<reference evidence="1 2" key="1">
    <citation type="journal article" date="2020" name="Nature">
        <title>Six reference-quality genomes reveal evolution of bat adaptations.</title>
        <authorList>
            <person name="Jebb D."/>
            <person name="Huang Z."/>
            <person name="Pippel M."/>
            <person name="Hughes G.M."/>
            <person name="Lavrichenko K."/>
            <person name="Devanna P."/>
            <person name="Winkler S."/>
            <person name="Jermiin L.S."/>
            <person name="Skirmuntt E.C."/>
            <person name="Katzourakis A."/>
            <person name="Burkitt-Gray L."/>
            <person name="Ray D.A."/>
            <person name="Sullivan K.A.M."/>
            <person name="Roscito J.G."/>
            <person name="Kirilenko B.M."/>
            <person name="Davalos L.M."/>
            <person name="Corthals A.P."/>
            <person name="Power M.L."/>
            <person name="Jones G."/>
            <person name="Ransome R.D."/>
            <person name="Dechmann D.K.N."/>
            <person name="Locatelli A.G."/>
            <person name="Puechmaille S.J."/>
            <person name="Fedrigo O."/>
            <person name="Jarvis E.D."/>
            <person name="Hiller M."/>
            <person name="Vernes S.C."/>
            <person name="Myers E.W."/>
            <person name="Teeling E.C."/>
        </authorList>
    </citation>
    <scope>NUCLEOTIDE SEQUENCE [LARGE SCALE GENOMIC DNA]</scope>
    <source>
        <strain evidence="1">MRouAeg1</strain>
        <tissue evidence="1">Muscle</tissue>
    </source>
</reference>
<evidence type="ECO:0000313" key="1">
    <source>
        <dbReference type="EMBL" id="KAF6418909.1"/>
    </source>
</evidence>
<name>A0A7J8D7J5_ROUAE</name>
<protein>
    <submittedName>
        <fullName evidence="1">Uncharacterized protein</fullName>
    </submittedName>
</protein>
<organism evidence="1 2">
    <name type="scientific">Rousettus aegyptiacus</name>
    <name type="common">Egyptian fruit bat</name>
    <name type="synonym">Pteropus aegyptiacus</name>
    <dbReference type="NCBI Taxonomy" id="9407"/>
    <lineage>
        <taxon>Eukaryota</taxon>
        <taxon>Metazoa</taxon>
        <taxon>Chordata</taxon>
        <taxon>Craniata</taxon>
        <taxon>Vertebrata</taxon>
        <taxon>Euteleostomi</taxon>
        <taxon>Mammalia</taxon>
        <taxon>Eutheria</taxon>
        <taxon>Laurasiatheria</taxon>
        <taxon>Chiroptera</taxon>
        <taxon>Yinpterochiroptera</taxon>
        <taxon>Pteropodoidea</taxon>
        <taxon>Pteropodidae</taxon>
        <taxon>Rousettinae</taxon>
        <taxon>Rousettus</taxon>
    </lineage>
</organism>
<dbReference type="EMBL" id="JACASE010000013">
    <property type="protein sequence ID" value="KAF6418909.1"/>
    <property type="molecule type" value="Genomic_DNA"/>
</dbReference>